<dbReference type="STRING" id="1686286.GCA_900092335_02015"/>
<dbReference type="RefSeq" id="WP_141629107.1">
    <property type="nucleotide sequence ID" value="NZ_VHIR01000014.1"/>
</dbReference>
<reference evidence="3 4" key="1">
    <citation type="submission" date="2019-06" db="EMBL/GenBank/DDBJ databases">
        <title>Draft genome of C. phoceense Strain 272.</title>
        <authorList>
            <person name="Pacheco L.G.C."/>
            <person name="Barberis C.M."/>
            <person name="Almuzara M.N."/>
            <person name="Traglia G.M."/>
            <person name="Santos C.S."/>
            <person name="Rocha D.J.P.G."/>
            <person name="Aguiar E.R.G.R."/>
            <person name="Vay C.A."/>
        </authorList>
    </citation>
    <scope>NUCLEOTIDE SEQUENCE [LARGE SCALE GENOMIC DNA]</scope>
    <source>
        <strain evidence="3 4">272</strain>
    </source>
</reference>
<dbReference type="Proteomes" id="UP000318080">
    <property type="component" value="Unassembled WGS sequence"/>
</dbReference>
<name>A0A540R5F2_9CORY</name>
<keyword evidence="2" id="KW-0812">Transmembrane</keyword>
<comment type="caution">
    <text evidence="3">The sequence shown here is derived from an EMBL/GenBank/DDBJ whole genome shotgun (WGS) entry which is preliminary data.</text>
</comment>
<dbReference type="EMBL" id="VHIR01000014">
    <property type="protein sequence ID" value="TQE42969.1"/>
    <property type="molecule type" value="Genomic_DNA"/>
</dbReference>
<evidence type="ECO:0000256" key="2">
    <source>
        <dbReference type="SAM" id="Phobius"/>
    </source>
</evidence>
<evidence type="ECO:0008006" key="5">
    <source>
        <dbReference type="Google" id="ProtNLM"/>
    </source>
</evidence>
<evidence type="ECO:0000256" key="1">
    <source>
        <dbReference type="SAM" id="MobiDB-lite"/>
    </source>
</evidence>
<protein>
    <recommendedName>
        <fullName evidence="5">DUF4190 domain-containing protein</fullName>
    </recommendedName>
</protein>
<proteinExistence type="predicted"/>
<keyword evidence="2" id="KW-1133">Transmembrane helix</keyword>
<feature type="region of interest" description="Disordered" evidence="1">
    <location>
        <begin position="1"/>
        <end position="67"/>
    </location>
</feature>
<dbReference type="AlphaFoldDB" id="A0A540R5F2"/>
<feature type="compositionally biased region" description="Polar residues" evidence="1">
    <location>
        <begin position="50"/>
        <end position="64"/>
    </location>
</feature>
<keyword evidence="4" id="KW-1185">Reference proteome</keyword>
<evidence type="ECO:0000313" key="3">
    <source>
        <dbReference type="EMBL" id="TQE42969.1"/>
    </source>
</evidence>
<accession>A0A540R5F2</accession>
<gene>
    <name evidence="3" type="ORF">EJK80_09455</name>
</gene>
<keyword evidence="2" id="KW-0472">Membrane</keyword>
<evidence type="ECO:0000313" key="4">
    <source>
        <dbReference type="Proteomes" id="UP000318080"/>
    </source>
</evidence>
<feature type="transmembrane region" description="Helical" evidence="2">
    <location>
        <begin position="182"/>
        <end position="204"/>
    </location>
</feature>
<organism evidence="3 4">
    <name type="scientific">Corynebacterium phoceense</name>
    <dbReference type="NCBI Taxonomy" id="1686286"/>
    <lineage>
        <taxon>Bacteria</taxon>
        <taxon>Bacillati</taxon>
        <taxon>Actinomycetota</taxon>
        <taxon>Actinomycetes</taxon>
        <taxon>Mycobacteriales</taxon>
        <taxon>Corynebacteriaceae</taxon>
        <taxon>Corynebacterium</taxon>
    </lineage>
</organism>
<feature type="transmembrane region" description="Helical" evidence="2">
    <location>
        <begin position="127"/>
        <end position="146"/>
    </location>
</feature>
<sequence>MTTPNNPYGDSASNSGFGANGAGDGAANGATSSNGSTNPGAGAGQGLPNYGSSDANPTGTSNPAEGTGSTAYGAGAGAGADYGTGAGAGYTGYGAAGTPGATGTPGYGQGYQGAGDWGAAAAQKSKLAPWALGVGIIALLSCLFIIPPVVLGPIGIILAIVALVMARKLPKEARRTWMSVTGLVLSVLSLLFVVVLAVFSVGVFQSANLDECMKLTDPAEQQKCIENNVNSSFGQ</sequence>
<feature type="compositionally biased region" description="Low complexity" evidence="1">
    <location>
        <begin position="27"/>
        <end position="38"/>
    </location>
</feature>